<comment type="caution">
    <text evidence="2">The sequence shown here is derived from an EMBL/GenBank/DDBJ whole genome shotgun (WGS) entry which is preliminary data.</text>
</comment>
<evidence type="ECO:0000259" key="1">
    <source>
        <dbReference type="Pfam" id="PF09836"/>
    </source>
</evidence>
<accession>A0A1C2IHP3</accession>
<dbReference type="InterPro" id="IPR044922">
    <property type="entry name" value="DUF2063_N_sf"/>
</dbReference>
<dbReference type="Gene3D" id="1.10.150.690">
    <property type="entry name" value="DUF2063"/>
    <property type="match status" value="1"/>
</dbReference>
<evidence type="ECO:0000313" key="3">
    <source>
        <dbReference type="Proteomes" id="UP000095008"/>
    </source>
</evidence>
<proteinExistence type="predicted"/>
<keyword evidence="3" id="KW-1185">Reference proteome</keyword>
<sequence>MKDDSLMLRQWQRQWIARLQKVDPLVGVLPEDSWTVHHQSACRIYQNNIQQRLTESLAFIYPALLTAMGEELFAELVSTFIAADLPTDPDLMRYGEHLASFLTVQGGVHYDRIQHDFAGLARLEWFFHMSAFVYEHPFDLYESGAPIPLGNLSGKTLYLDQQPPLLRTNKPIIMSVILHHDVELESLGEDANDAPTIFGICAVNHPGGSRFLALSAGEYAFIRLLTRVGNSLEDALLWGLYSQPDGRFNLILQSFQNGGILSIRPSE</sequence>
<dbReference type="InterPro" id="IPR018640">
    <property type="entry name" value="DUF2063"/>
</dbReference>
<reference evidence="2" key="1">
    <citation type="journal article" date="2016" name="Int. J. Mol. Sci.">
        <title>Comparative genomics of the extreme acidophile Acidithiobacillus thiooxidans reveals intraspecific divergence and niche adaptation.</title>
        <authorList>
            <person name="Zhang X."/>
            <person name="Feng X."/>
            <person name="Tao J."/>
            <person name="Ma L."/>
            <person name="Xiao Y."/>
            <person name="Liang Y."/>
            <person name="Liu X."/>
            <person name="Yin H."/>
        </authorList>
    </citation>
    <scope>NUCLEOTIDE SEQUENCE [LARGE SCALE GENOMIC DNA]</scope>
    <source>
        <strain evidence="2">DXS-W</strain>
    </source>
</reference>
<dbReference type="Proteomes" id="UP000095008">
    <property type="component" value="Unassembled WGS sequence"/>
</dbReference>
<evidence type="ECO:0000313" key="2">
    <source>
        <dbReference type="EMBL" id="OCX75492.1"/>
    </source>
</evidence>
<feature type="domain" description="Putative DNA-binding" evidence="1">
    <location>
        <begin position="39"/>
        <end position="102"/>
    </location>
</feature>
<organism evidence="2 3">
    <name type="scientific">Acidithiobacillus thiooxidans</name>
    <name type="common">Thiobacillus thiooxidans</name>
    <dbReference type="NCBI Taxonomy" id="930"/>
    <lineage>
        <taxon>Bacteria</taxon>
        <taxon>Pseudomonadati</taxon>
        <taxon>Pseudomonadota</taxon>
        <taxon>Acidithiobacillia</taxon>
        <taxon>Acidithiobacillales</taxon>
        <taxon>Acidithiobacillaceae</taxon>
        <taxon>Acidithiobacillus</taxon>
    </lineage>
</organism>
<name>A0A1C2IHP3_ACITH</name>
<dbReference type="AlphaFoldDB" id="A0A1C2IHP3"/>
<dbReference type="Pfam" id="PF09836">
    <property type="entry name" value="DUF2063"/>
    <property type="match status" value="1"/>
</dbReference>
<dbReference type="EMBL" id="LWRY01000014">
    <property type="protein sequence ID" value="OCX75492.1"/>
    <property type="molecule type" value="Genomic_DNA"/>
</dbReference>
<gene>
    <name evidence="2" type="ORF">A6M23_02405</name>
</gene>
<protein>
    <recommendedName>
        <fullName evidence="1">Putative DNA-binding domain-containing protein</fullName>
    </recommendedName>
</protein>